<dbReference type="FunFam" id="3.30.300.30:FF:000008">
    <property type="entry name" value="2,3-dihydroxybenzoate-AMP ligase"/>
    <property type="match status" value="1"/>
</dbReference>
<feature type="domain" description="AMP-binding enzyme C-terminal" evidence="4">
    <location>
        <begin position="418"/>
        <end position="493"/>
    </location>
</feature>
<feature type="domain" description="AMP-dependent synthetase/ligase" evidence="3">
    <location>
        <begin position="12"/>
        <end position="367"/>
    </location>
</feature>
<proteinExistence type="inferred from homology"/>
<organism evidence="5 6">
    <name type="scientific">Simplicispira hankyongi</name>
    <dbReference type="NCBI Taxonomy" id="2315688"/>
    <lineage>
        <taxon>Bacteria</taxon>
        <taxon>Pseudomonadati</taxon>
        <taxon>Pseudomonadota</taxon>
        <taxon>Betaproteobacteria</taxon>
        <taxon>Burkholderiales</taxon>
        <taxon>Comamonadaceae</taxon>
        <taxon>Simplicispira</taxon>
    </lineage>
</organism>
<dbReference type="InterPro" id="IPR000873">
    <property type="entry name" value="AMP-dep_synth/lig_dom"/>
</dbReference>
<dbReference type="CDD" id="cd05941">
    <property type="entry name" value="MCS"/>
    <property type="match status" value="1"/>
</dbReference>
<protein>
    <submittedName>
        <fullName evidence="5">Malonyl-CoA synthase</fullName>
    </submittedName>
</protein>
<evidence type="ECO:0000259" key="4">
    <source>
        <dbReference type="Pfam" id="PF13193"/>
    </source>
</evidence>
<dbReference type="GO" id="GO:0006631">
    <property type="term" value="P:fatty acid metabolic process"/>
    <property type="evidence" value="ECO:0007669"/>
    <property type="project" value="TreeGrafter"/>
</dbReference>
<dbReference type="Gene3D" id="3.40.50.12780">
    <property type="entry name" value="N-terminal domain of ligase-like"/>
    <property type="match status" value="1"/>
</dbReference>
<dbReference type="PANTHER" id="PTHR43201">
    <property type="entry name" value="ACYL-COA SYNTHETASE"/>
    <property type="match status" value="1"/>
</dbReference>
<dbReference type="SUPFAM" id="SSF56801">
    <property type="entry name" value="Acetyl-CoA synthetase-like"/>
    <property type="match status" value="1"/>
</dbReference>
<dbReference type="GO" id="GO:0031956">
    <property type="term" value="F:medium-chain fatty acid-CoA ligase activity"/>
    <property type="evidence" value="ECO:0007669"/>
    <property type="project" value="TreeGrafter"/>
</dbReference>
<dbReference type="OrthoDB" id="9766486at2"/>
<comment type="similarity">
    <text evidence="1">Belongs to the ATP-dependent AMP-binding enzyme family.</text>
</comment>
<dbReference type="NCBIfam" id="NF005702">
    <property type="entry name" value="PRK07514.1"/>
    <property type="match status" value="1"/>
</dbReference>
<dbReference type="Proteomes" id="UP000266302">
    <property type="component" value="Unassembled WGS sequence"/>
</dbReference>
<dbReference type="Pfam" id="PF00501">
    <property type="entry name" value="AMP-binding"/>
    <property type="match status" value="1"/>
</dbReference>
<keyword evidence="6" id="KW-1185">Reference proteome</keyword>
<sequence>MPSHNLYALFRNAFGKHLERTAIQTDDGARYSFADLDQQSARMACWLESLGVAPGERVVVQVEKSVPALIFYLACLRAGVVYVPLNTAYQAAELSYFLESAEPRLFVVDPAKAQALGELAARLNVPHVATLGADGQGTLIDAAQSQGTDHAIRDVPADAVAAILYTSGTTGRSKGAQLTHRNLSSNAQTLHALWGWEPGDVLIHALPIFHVHGLFVAVHCALLNASTMLWMSKFKPQQALEWFAQATVFMGVPTLYVRLLQEAALTPERCAHMRLFISGSAPLLVDTFREWQERTGHTILERYGMSETSMLTSNPYHEADGPRIAGTVGRPLPGVELRCMNQEQHPCAVGEVGGIEVRGPNVFPGYWRMPEATAKEFTSDGWFRTGDVGQVDANGYVTIVGRSKDLIITGGYNVYPAEVESYLNEIDGVVESAVIGCPHRDFGEGVVAVVVPQPGARLNAEHLIEAVKAQIAGFKVPKRLFFVKELPRNVMGKVQKKALRETYAHIFDGQ</sequence>
<dbReference type="RefSeq" id="WP_119108786.1">
    <property type="nucleotide sequence ID" value="NZ_QXJC01000003.1"/>
</dbReference>
<dbReference type="EMBL" id="QXJC01000003">
    <property type="protein sequence ID" value="RID98123.1"/>
    <property type="molecule type" value="Genomic_DNA"/>
</dbReference>
<name>A0A398CH31_9BURK</name>
<dbReference type="Gene3D" id="3.30.300.30">
    <property type="match status" value="1"/>
</dbReference>
<evidence type="ECO:0000256" key="1">
    <source>
        <dbReference type="ARBA" id="ARBA00006432"/>
    </source>
</evidence>
<dbReference type="AlphaFoldDB" id="A0A398CH31"/>
<accession>A0A398CH31</accession>
<dbReference type="PANTHER" id="PTHR43201:SF8">
    <property type="entry name" value="ACYL-COA SYNTHETASE FAMILY MEMBER 3"/>
    <property type="match status" value="1"/>
</dbReference>
<gene>
    <name evidence="5" type="ORF">D3F03_07560</name>
</gene>
<dbReference type="InterPro" id="IPR025110">
    <property type="entry name" value="AMP-bd_C"/>
</dbReference>
<evidence type="ECO:0000313" key="6">
    <source>
        <dbReference type="Proteomes" id="UP000266302"/>
    </source>
</evidence>
<dbReference type="Pfam" id="PF13193">
    <property type="entry name" value="AMP-binding_C"/>
    <property type="match status" value="1"/>
</dbReference>
<dbReference type="InterPro" id="IPR042099">
    <property type="entry name" value="ANL_N_sf"/>
</dbReference>
<dbReference type="InterPro" id="IPR045851">
    <property type="entry name" value="AMP-bd_C_sf"/>
</dbReference>
<dbReference type="InterPro" id="IPR020845">
    <property type="entry name" value="AMP-binding_CS"/>
</dbReference>
<keyword evidence="2" id="KW-0436">Ligase</keyword>
<evidence type="ECO:0000313" key="5">
    <source>
        <dbReference type="EMBL" id="RID98123.1"/>
    </source>
</evidence>
<dbReference type="PROSITE" id="PS00455">
    <property type="entry name" value="AMP_BINDING"/>
    <property type="match status" value="1"/>
</dbReference>
<reference evidence="5 6" key="1">
    <citation type="submission" date="2018-09" db="EMBL/GenBank/DDBJ databases">
        <title>Draft genome of Simplicispira sp. NY-02.</title>
        <authorList>
            <person name="Im W.T."/>
        </authorList>
    </citation>
    <scope>NUCLEOTIDE SEQUENCE [LARGE SCALE GENOMIC DNA]</scope>
    <source>
        <strain evidence="5 6">NY-02</strain>
    </source>
</reference>
<evidence type="ECO:0000256" key="2">
    <source>
        <dbReference type="ARBA" id="ARBA00022598"/>
    </source>
</evidence>
<comment type="caution">
    <text evidence="5">The sequence shown here is derived from an EMBL/GenBank/DDBJ whole genome shotgun (WGS) entry which is preliminary data.</text>
</comment>
<evidence type="ECO:0000259" key="3">
    <source>
        <dbReference type="Pfam" id="PF00501"/>
    </source>
</evidence>